<evidence type="ECO:0000259" key="5">
    <source>
        <dbReference type="Pfam" id="PF02826"/>
    </source>
</evidence>
<sequence>MANALKQSADDRSMIDVLQLTPYAPDEINEQLENRFSVARYWELQQNDALMARVLPDIRIVATKGDFGLSGELMATLPNLELIAVYGAGFDKIDLAQARGRNIIITTTPDALTEAVADHAVGLALASSRRIAEGDRFIRSGDWRTQKLGMGYSLRGKTLGIFGYGRIGKKTAEILGGTFGMTVLYCDHNAAPMQNEQSRATSLELAKDTDVFLVAAPGSPETENAIDLEVMEALGPNGLLINVARGSLVNMQDLITAIESRKLGAAALDVFPDEPNVPDQLITSPFTTLTPHIASATFETRLEMGRQMMLSIAAWQEKKEAYNQLLF</sequence>
<keyword evidence="1 3" id="KW-0560">Oxidoreductase</keyword>
<evidence type="ECO:0000256" key="3">
    <source>
        <dbReference type="RuleBase" id="RU003719"/>
    </source>
</evidence>
<dbReference type="Pfam" id="PF02826">
    <property type="entry name" value="2-Hacid_dh_C"/>
    <property type="match status" value="1"/>
</dbReference>
<dbReference type="InterPro" id="IPR006140">
    <property type="entry name" value="D-isomer_DH_NAD-bd"/>
</dbReference>
<dbReference type="Proteomes" id="UP000637980">
    <property type="component" value="Unassembled WGS sequence"/>
</dbReference>
<dbReference type="SUPFAM" id="SSF52283">
    <property type="entry name" value="Formate/glycerate dehydrogenase catalytic domain-like"/>
    <property type="match status" value="1"/>
</dbReference>
<evidence type="ECO:0000259" key="4">
    <source>
        <dbReference type="Pfam" id="PF00389"/>
    </source>
</evidence>
<gene>
    <name evidence="6" type="ORF">GCM10007094_43400</name>
</gene>
<dbReference type="InterPro" id="IPR050223">
    <property type="entry name" value="D-isomer_2-hydroxyacid_DH"/>
</dbReference>
<evidence type="ECO:0000313" key="6">
    <source>
        <dbReference type="EMBL" id="GHB49472.1"/>
    </source>
</evidence>
<dbReference type="PANTHER" id="PTHR10996:SF178">
    <property type="entry name" value="2-HYDROXYACID DEHYDROGENASE YGL185C-RELATED"/>
    <property type="match status" value="1"/>
</dbReference>
<evidence type="ECO:0000256" key="1">
    <source>
        <dbReference type="ARBA" id="ARBA00023002"/>
    </source>
</evidence>
<dbReference type="InterPro" id="IPR029752">
    <property type="entry name" value="D-isomer_DH_CS1"/>
</dbReference>
<name>A0ABQ3EP88_9HYPH</name>
<keyword evidence="7" id="KW-1185">Reference proteome</keyword>
<dbReference type="InterPro" id="IPR036291">
    <property type="entry name" value="NAD(P)-bd_dom_sf"/>
</dbReference>
<evidence type="ECO:0000256" key="2">
    <source>
        <dbReference type="ARBA" id="ARBA00023027"/>
    </source>
</evidence>
<feature type="domain" description="D-isomer specific 2-hydroxyacid dehydrogenase NAD-binding" evidence="5">
    <location>
        <begin position="121"/>
        <end position="294"/>
    </location>
</feature>
<dbReference type="InterPro" id="IPR006139">
    <property type="entry name" value="D-isomer_2_OHA_DH_cat_dom"/>
</dbReference>
<comment type="similarity">
    <text evidence="3">Belongs to the D-isomer specific 2-hydroxyacid dehydrogenase family.</text>
</comment>
<dbReference type="PROSITE" id="PS00065">
    <property type="entry name" value="D_2_HYDROXYACID_DH_1"/>
    <property type="match status" value="1"/>
</dbReference>
<dbReference type="PANTHER" id="PTHR10996">
    <property type="entry name" value="2-HYDROXYACID DEHYDROGENASE-RELATED"/>
    <property type="match status" value="1"/>
</dbReference>
<organism evidence="6 7">
    <name type="scientific">Pseudovibrio japonicus</name>
    <dbReference type="NCBI Taxonomy" id="366534"/>
    <lineage>
        <taxon>Bacteria</taxon>
        <taxon>Pseudomonadati</taxon>
        <taxon>Pseudomonadota</taxon>
        <taxon>Alphaproteobacteria</taxon>
        <taxon>Hyphomicrobiales</taxon>
        <taxon>Stappiaceae</taxon>
        <taxon>Pseudovibrio</taxon>
    </lineage>
</organism>
<keyword evidence="2" id="KW-0520">NAD</keyword>
<dbReference type="RefSeq" id="WP_209009396.1">
    <property type="nucleotide sequence ID" value="NZ_BMXE01000012.1"/>
</dbReference>
<dbReference type="EMBL" id="BMXE01000012">
    <property type="protein sequence ID" value="GHB49472.1"/>
    <property type="molecule type" value="Genomic_DNA"/>
</dbReference>
<proteinExistence type="inferred from homology"/>
<dbReference type="Gene3D" id="3.40.50.720">
    <property type="entry name" value="NAD(P)-binding Rossmann-like Domain"/>
    <property type="match status" value="2"/>
</dbReference>
<reference evidence="7" key="1">
    <citation type="journal article" date="2019" name="Int. J. Syst. Evol. Microbiol.">
        <title>The Global Catalogue of Microorganisms (GCM) 10K type strain sequencing project: providing services to taxonomists for standard genome sequencing and annotation.</title>
        <authorList>
            <consortium name="The Broad Institute Genomics Platform"/>
            <consortium name="The Broad Institute Genome Sequencing Center for Infectious Disease"/>
            <person name="Wu L."/>
            <person name="Ma J."/>
        </authorList>
    </citation>
    <scope>NUCLEOTIDE SEQUENCE [LARGE SCALE GENOMIC DNA]</scope>
    <source>
        <strain evidence="7">KCTC 12861</strain>
    </source>
</reference>
<evidence type="ECO:0000313" key="7">
    <source>
        <dbReference type="Proteomes" id="UP000637980"/>
    </source>
</evidence>
<dbReference type="Pfam" id="PF00389">
    <property type="entry name" value="2-Hacid_dh"/>
    <property type="match status" value="1"/>
</dbReference>
<dbReference type="CDD" id="cd12156">
    <property type="entry name" value="HPPR"/>
    <property type="match status" value="1"/>
</dbReference>
<feature type="domain" description="D-isomer specific 2-hydroxyacid dehydrogenase catalytic" evidence="4">
    <location>
        <begin position="26"/>
        <end position="322"/>
    </location>
</feature>
<protein>
    <submittedName>
        <fullName evidence="6">Dihydrofolate reductase</fullName>
    </submittedName>
</protein>
<dbReference type="SUPFAM" id="SSF51735">
    <property type="entry name" value="NAD(P)-binding Rossmann-fold domains"/>
    <property type="match status" value="1"/>
</dbReference>
<comment type="caution">
    <text evidence="6">The sequence shown here is derived from an EMBL/GenBank/DDBJ whole genome shotgun (WGS) entry which is preliminary data.</text>
</comment>
<accession>A0ABQ3EP88</accession>